<dbReference type="EMBL" id="WPCU01000010">
    <property type="protein sequence ID" value="MVA77684.1"/>
    <property type="molecule type" value="Genomic_DNA"/>
</dbReference>
<feature type="transmembrane region" description="Helical" evidence="2">
    <location>
        <begin position="235"/>
        <end position="257"/>
    </location>
</feature>
<dbReference type="RefSeq" id="WP_156611915.1">
    <property type="nucleotide sequence ID" value="NZ_WPCU01000010.1"/>
</dbReference>
<reference evidence="3 4" key="1">
    <citation type="submission" date="2019-12" db="EMBL/GenBank/DDBJ databases">
        <title>Auraticoccus cholistani sp. nov., an actinomycete isolated from soil of Cholistan desert.</title>
        <authorList>
            <person name="Cheema M.T."/>
        </authorList>
    </citation>
    <scope>NUCLEOTIDE SEQUENCE [LARGE SCALE GENOMIC DNA]</scope>
    <source>
        <strain evidence="3 4">F435</strain>
    </source>
</reference>
<comment type="caution">
    <text evidence="3">The sequence shown here is derived from an EMBL/GenBank/DDBJ whole genome shotgun (WGS) entry which is preliminary data.</text>
</comment>
<keyword evidence="2" id="KW-1133">Transmembrane helix</keyword>
<name>A0A6A9V283_9ACTN</name>
<proteinExistence type="predicted"/>
<keyword evidence="2" id="KW-0812">Transmembrane</keyword>
<evidence type="ECO:0000313" key="3">
    <source>
        <dbReference type="EMBL" id="MVA77684.1"/>
    </source>
</evidence>
<feature type="transmembrane region" description="Helical" evidence="2">
    <location>
        <begin position="319"/>
        <end position="337"/>
    </location>
</feature>
<evidence type="ECO:0000256" key="1">
    <source>
        <dbReference type="SAM" id="MobiDB-lite"/>
    </source>
</evidence>
<organism evidence="3 4">
    <name type="scientific">Auraticoccus cholistanensis</name>
    <dbReference type="NCBI Taxonomy" id="2656650"/>
    <lineage>
        <taxon>Bacteria</taxon>
        <taxon>Bacillati</taxon>
        <taxon>Actinomycetota</taxon>
        <taxon>Actinomycetes</taxon>
        <taxon>Propionibacteriales</taxon>
        <taxon>Propionibacteriaceae</taxon>
        <taxon>Auraticoccus</taxon>
    </lineage>
</organism>
<gene>
    <name evidence="3" type="ORF">GC722_16915</name>
</gene>
<feature type="compositionally biased region" description="Low complexity" evidence="1">
    <location>
        <begin position="28"/>
        <end position="41"/>
    </location>
</feature>
<evidence type="ECO:0000313" key="4">
    <source>
        <dbReference type="Proteomes" id="UP000435304"/>
    </source>
</evidence>
<feature type="transmembrane region" description="Helical" evidence="2">
    <location>
        <begin position="164"/>
        <end position="185"/>
    </location>
</feature>
<evidence type="ECO:0000256" key="2">
    <source>
        <dbReference type="SAM" id="Phobius"/>
    </source>
</evidence>
<feature type="transmembrane region" description="Helical" evidence="2">
    <location>
        <begin position="394"/>
        <end position="413"/>
    </location>
</feature>
<feature type="transmembrane region" description="Helical" evidence="2">
    <location>
        <begin position="138"/>
        <end position="158"/>
    </location>
</feature>
<keyword evidence="2" id="KW-0472">Membrane</keyword>
<feature type="transmembrane region" description="Helical" evidence="2">
    <location>
        <begin position="343"/>
        <end position="364"/>
    </location>
</feature>
<feature type="transmembrane region" description="Helical" evidence="2">
    <location>
        <begin position="205"/>
        <end position="229"/>
    </location>
</feature>
<feature type="region of interest" description="Disordered" evidence="1">
    <location>
        <begin position="1"/>
        <end position="41"/>
    </location>
</feature>
<accession>A0A6A9V283</accession>
<feature type="transmembrane region" description="Helical" evidence="2">
    <location>
        <begin position="371"/>
        <end position="388"/>
    </location>
</feature>
<sequence length="471" mass="48099">MTLTSDPARAGRTPAPLVAPGGVDRPSPAARDVPAAGRAAPPAGGRTMAGYLLVPRPGDAFKALLIPCAFLLGVLGAGGTDPRTVLRAAVVLLAVELLIYPARYQWNDVRGFAADQRHPSAKDRGRLPGPLERGREHILASCAVAAARLALVAGLVLALPQLHLGPLLALAAVAVFGVAAVYEWLRSAGTGRSEQVPAPLRPAVVAIWLAVGAGYAVRGLIGLGLALGLADRPVLAVAATVALWAYGIGFVTSRWAVEATAFCVLRGGEPVWTVQAQHAREHLTALVRWLPARAEHVADGTPGADWAPLRGRTSPLAPWNLAFVVAGGAAALTGWEFSPPGAAWPPAAAVAVGGALLTLAVVVAPPRARRVVTGAGALLLLVGVVLLGSATPSAASVVAVLPWLVVMLAYVTATRNSLSTMGSWARPLTRPVGAALGALARWVVGSSAWELVHPPAPVAGDAPDAGPRGPR</sequence>
<dbReference type="AlphaFoldDB" id="A0A6A9V283"/>
<dbReference type="Proteomes" id="UP000435304">
    <property type="component" value="Unassembled WGS sequence"/>
</dbReference>
<keyword evidence="4" id="KW-1185">Reference proteome</keyword>
<protein>
    <submittedName>
        <fullName evidence="3">Uncharacterized protein</fullName>
    </submittedName>
</protein>